<dbReference type="GO" id="GO:0010972">
    <property type="term" value="P:negative regulation of G2/M transition of mitotic cell cycle"/>
    <property type="evidence" value="ECO:0007669"/>
    <property type="project" value="InterPro"/>
</dbReference>
<dbReference type="PANTHER" id="PTHR34831">
    <property type="entry name" value="MIGRATION AND INVASION-INHIBITORY PROTEIN"/>
    <property type="match status" value="1"/>
</dbReference>
<dbReference type="AlphaFoldDB" id="A0AAV2H272"/>
<dbReference type="GO" id="GO:0030336">
    <property type="term" value="P:negative regulation of cell migration"/>
    <property type="evidence" value="ECO:0007669"/>
    <property type="project" value="InterPro"/>
</dbReference>
<feature type="compositionally biased region" description="Low complexity" evidence="1">
    <location>
        <begin position="494"/>
        <end position="504"/>
    </location>
</feature>
<organism evidence="2 3">
    <name type="scientific">Lymnaea stagnalis</name>
    <name type="common">Great pond snail</name>
    <name type="synonym">Helix stagnalis</name>
    <dbReference type="NCBI Taxonomy" id="6523"/>
    <lineage>
        <taxon>Eukaryota</taxon>
        <taxon>Metazoa</taxon>
        <taxon>Spiralia</taxon>
        <taxon>Lophotrochozoa</taxon>
        <taxon>Mollusca</taxon>
        <taxon>Gastropoda</taxon>
        <taxon>Heterobranchia</taxon>
        <taxon>Euthyneura</taxon>
        <taxon>Panpulmonata</taxon>
        <taxon>Hygrophila</taxon>
        <taxon>Lymnaeoidea</taxon>
        <taxon>Lymnaeidae</taxon>
        <taxon>Lymnaea</taxon>
    </lineage>
</organism>
<keyword evidence="3" id="KW-1185">Reference proteome</keyword>
<name>A0AAV2H272_LYMST</name>
<dbReference type="Proteomes" id="UP001497497">
    <property type="component" value="Unassembled WGS sequence"/>
</dbReference>
<accession>A0AAV2H272</accession>
<reference evidence="2 3" key="1">
    <citation type="submission" date="2024-04" db="EMBL/GenBank/DDBJ databases">
        <authorList>
            <consortium name="Genoscope - CEA"/>
            <person name="William W."/>
        </authorList>
    </citation>
    <scope>NUCLEOTIDE SEQUENCE [LARGE SCALE GENOMIC DNA]</scope>
</reference>
<feature type="compositionally biased region" description="Basic and acidic residues" evidence="1">
    <location>
        <begin position="358"/>
        <end position="371"/>
    </location>
</feature>
<proteinExistence type="predicted"/>
<feature type="compositionally biased region" description="Low complexity" evidence="1">
    <location>
        <begin position="199"/>
        <end position="208"/>
    </location>
</feature>
<dbReference type="InterPro" id="IPR031466">
    <property type="entry name" value="MIIP"/>
</dbReference>
<dbReference type="EMBL" id="CAXITT010000014">
    <property type="protein sequence ID" value="CAL1527266.1"/>
    <property type="molecule type" value="Genomic_DNA"/>
</dbReference>
<dbReference type="PANTHER" id="PTHR34831:SF1">
    <property type="entry name" value="MIGRATION AND INVASION-INHIBITORY PROTEIN"/>
    <property type="match status" value="1"/>
</dbReference>
<comment type="caution">
    <text evidence="2">The sequence shown here is derived from an EMBL/GenBank/DDBJ whole genome shotgun (WGS) entry which is preliminary data.</text>
</comment>
<evidence type="ECO:0000313" key="2">
    <source>
        <dbReference type="EMBL" id="CAL1527266.1"/>
    </source>
</evidence>
<feature type="region of interest" description="Disordered" evidence="1">
    <location>
        <begin position="133"/>
        <end position="161"/>
    </location>
</feature>
<feature type="region of interest" description="Disordered" evidence="1">
    <location>
        <begin position="184"/>
        <end position="216"/>
    </location>
</feature>
<feature type="region of interest" description="Disordered" evidence="1">
    <location>
        <begin position="492"/>
        <end position="512"/>
    </location>
</feature>
<evidence type="ECO:0000313" key="3">
    <source>
        <dbReference type="Proteomes" id="UP001497497"/>
    </source>
</evidence>
<dbReference type="Pfam" id="PF15734">
    <property type="entry name" value="MIIP"/>
    <property type="match status" value="1"/>
</dbReference>
<evidence type="ECO:0000256" key="1">
    <source>
        <dbReference type="SAM" id="MobiDB-lite"/>
    </source>
</evidence>
<protein>
    <submittedName>
        <fullName evidence="2">Uncharacterized protein</fullName>
    </submittedName>
</protein>
<sequence length="550" mass="63135">MDLRGECQYLLQKLKQSQQQAQLLTGKKTQHVTEKRKKKPEIVIEQKSAKENIDPLVIEISSMVEDNTNTKSKKTELARNKLLSYSKENVPPKVIDNNFDVRITDFRNIDKLPMGTKSQSIIRNEEHFCRLKKSPLLDKPQENANYSAEENTPENEKQNAESLQINANKYAENHPSNLIQRKTLSKAHVQPHQDEENFSHQSSVQSSDYDSKSEFRKQLEHDGNKRAMAAALNRSIIKSNPSVSGKSINGDNRSPFAGHGTKTPLQDQHFLGYDWIAAVLDNDSELMTQTESFFNELKHFRKSYKDECCSTHYKEEPHTLIDLEPEPVVDALTPSKIEPYTVNERLFTERLNPGLAEYHPDTGTRGRERTKGKPRFVRVSIPSSKLQSPYRVKPHRRGSFDASDSCSLKDNCLLGWENTMPNVIPYARSMDLNTEARRPVNSTITTLAEAEQIASSVHQAQWPFVRSARHHALSSWKKHYLDMTDNMPLSEDMSSNLSVSRSLSEPAQRKTTTDKLLNSTYQMMYEMERLKEERMLERKKEDQAKKQNTA</sequence>
<gene>
    <name evidence="2" type="ORF">GSLYS_00001443001</name>
</gene>
<feature type="region of interest" description="Disordered" evidence="1">
    <location>
        <begin position="354"/>
        <end position="373"/>
    </location>
</feature>